<dbReference type="Proteomes" id="UP000215914">
    <property type="component" value="Chromosome 3"/>
</dbReference>
<dbReference type="EMBL" id="CM007892">
    <property type="protein sequence ID" value="OTG30956.1"/>
    <property type="molecule type" value="Genomic_DNA"/>
</dbReference>
<dbReference type="Gramene" id="mRNA:HanXRQr2_Chr03g0106301">
    <property type="protein sequence ID" value="mRNA:HanXRQr2_Chr03g0106301"/>
    <property type="gene ID" value="HanXRQr2_Chr03g0106301"/>
</dbReference>
<organism evidence="3 4">
    <name type="scientific">Helianthus annuus</name>
    <name type="common">Common sunflower</name>
    <dbReference type="NCBI Taxonomy" id="4232"/>
    <lineage>
        <taxon>Eukaryota</taxon>
        <taxon>Viridiplantae</taxon>
        <taxon>Streptophyta</taxon>
        <taxon>Embryophyta</taxon>
        <taxon>Tracheophyta</taxon>
        <taxon>Spermatophyta</taxon>
        <taxon>Magnoliopsida</taxon>
        <taxon>eudicotyledons</taxon>
        <taxon>Gunneridae</taxon>
        <taxon>Pentapetalae</taxon>
        <taxon>asterids</taxon>
        <taxon>campanulids</taxon>
        <taxon>Asterales</taxon>
        <taxon>Asteraceae</taxon>
        <taxon>Asteroideae</taxon>
        <taxon>Heliantheae alliance</taxon>
        <taxon>Heliantheae</taxon>
        <taxon>Helianthus</taxon>
    </lineage>
</organism>
<protein>
    <submittedName>
        <fullName evidence="3">Uncharacterized protein</fullName>
    </submittedName>
</protein>
<evidence type="ECO:0000313" key="3">
    <source>
        <dbReference type="EMBL" id="OTG30956.1"/>
    </source>
</evidence>
<gene>
    <name evidence="3" type="ORF">HannXRQ_Chr03g0070161</name>
    <name evidence="2" type="ORF">HanXRQr2_Chr03g0106301</name>
</gene>
<proteinExistence type="predicted"/>
<feature type="region of interest" description="Disordered" evidence="1">
    <location>
        <begin position="22"/>
        <end position="46"/>
    </location>
</feature>
<keyword evidence="4" id="KW-1185">Reference proteome</keyword>
<evidence type="ECO:0000256" key="1">
    <source>
        <dbReference type="SAM" id="MobiDB-lite"/>
    </source>
</evidence>
<feature type="compositionally biased region" description="Acidic residues" evidence="1">
    <location>
        <begin position="22"/>
        <end position="45"/>
    </location>
</feature>
<dbReference type="InParanoid" id="A0A251V758"/>
<dbReference type="AlphaFoldDB" id="A0A251V758"/>
<reference evidence="2 4" key="1">
    <citation type="journal article" date="2017" name="Nature">
        <title>The sunflower genome provides insights into oil metabolism, flowering and Asterid evolution.</title>
        <authorList>
            <person name="Badouin H."/>
            <person name="Gouzy J."/>
            <person name="Grassa C.J."/>
            <person name="Murat F."/>
            <person name="Staton S.E."/>
            <person name="Cottret L."/>
            <person name="Lelandais-Briere C."/>
            <person name="Owens G.L."/>
            <person name="Carrere S."/>
            <person name="Mayjonade B."/>
            <person name="Legrand L."/>
            <person name="Gill N."/>
            <person name="Kane N.C."/>
            <person name="Bowers J.E."/>
            <person name="Hubner S."/>
            <person name="Bellec A."/>
            <person name="Berard A."/>
            <person name="Berges H."/>
            <person name="Blanchet N."/>
            <person name="Boniface M.C."/>
            <person name="Brunel D."/>
            <person name="Catrice O."/>
            <person name="Chaidir N."/>
            <person name="Claudel C."/>
            <person name="Donnadieu C."/>
            <person name="Faraut T."/>
            <person name="Fievet G."/>
            <person name="Helmstetter N."/>
            <person name="King M."/>
            <person name="Knapp S.J."/>
            <person name="Lai Z."/>
            <person name="Le Paslier M.C."/>
            <person name="Lippi Y."/>
            <person name="Lorenzon L."/>
            <person name="Mandel J.R."/>
            <person name="Marage G."/>
            <person name="Marchand G."/>
            <person name="Marquand E."/>
            <person name="Bret-Mestries E."/>
            <person name="Morien E."/>
            <person name="Nambeesan S."/>
            <person name="Nguyen T."/>
            <person name="Pegot-Espagnet P."/>
            <person name="Pouilly N."/>
            <person name="Raftis F."/>
            <person name="Sallet E."/>
            <person name="Schiex T."/>
            <person name="Thomas J."/>
            <person name="Vandecasteele C."/>
            <person name="Vares D."/>
            <person name="Vear F."/>
            <person name="Vautrin S."/>
            <person name="Crespi M."/>
            <person name="Mangin B."/>
            <person name="Burke J.M."/>
            <person name="Salse J."/>
            <person name="Munos S."/>
            <person name="Vincourt P."/>
            <person name="Rieseberg L.H."/>
            <person name="Langlade N.B."/>
        </authorList>
    </citation>
    <scope>NUCLEOTIDE SEQUENCE [LARGE SCALE GENOMIC DNA]</scope>
    <source>
        <strain evidence="4">cv. SF193</strain>
        <tissue evidence="2">Leaves</tissue>
    </source>
</reference>
<reference evidence="3" key="2">
    <citation type="submission" date="2017-02" db="EMBL/GenBank/DDBJ databases">
        <title>Sunflower complete genome.</title>
        <authorList>
            <person name="Langlade N."/>
            <person name="Munos S."/>
        </authorList>
    </citation>
    <scope>NUCLEOTIDE SEQUENCE [LARGE SCALE GENOMIC DNA]</scope>
    <source>
        <tissue evidence="3">Leaves</tissue>
    </source>
</reference>
<evidence type="ECO:0000313" key="2">
    <source>
        <dbReference type="EMBL" id="KAF5814062.1"/>
    </source>
</evidence>
<dbReference type="EMBL" id="MNCJ02000318">
    <property type="protein sequence ID" value="KAF5814062.1"/>
    <property type="molecule type" value="Genomic_DNA"/>
</dbReference>
<sequence length="199" mass="23443">MTSLPWDDDRKSKRAKVDDCDADLDELGLSESESESEDESEDDLDPVDKLCKGILDYMSPTWKAEIYLSYMHRPMKPCLDDRGSSSFLAFYRRYKSRFDKFMESYSRVGKYPKKDVLPAQTYPTARLDTVVDHSDHLFSNLPMDQASRRHWIVNYNNNNSYNNHMHDMFQITETEAWAVMMQEEWRILEENLPETIEGV</sequence>
<reference evidence="2" key="3">
    <citation type="submission" date="2020-06" db="EMBL/GenBank/DDBJ databases">
        <title>Helianthus annuus Genome sequencing and assembly Release 2.</title>
        <authorList>
            <person name="Gouzy J."/>
            <person name="Langlade N."/>
            <person name="Munos S."/>
        </authorList>
    </citation>
    <scope>NUCLEOTIDE SEQUENCE</scope>
    <source>
        <tissue evidence="2">Leaves</tissue>
    </source>
</reference>
<name>A0A251V758_HELAN</name>
<accession>A0A251V758</accession>
<evidence type="ECO:0000313" key="4">
    <source>
        <dbReference type="Proteomes" id="UP000215914"/>
    </source>
</evidence>